<dbReference type="InterPro" id="IPR001048">
    <property type="entry name" value="Asp/Glu/Uridylate_kinase"/>
</dbReference>
<dbReference type="InterPro" id="IPR036393">
    <property type="entry name" value="AceGlu_kinase-like_sf"/>
</dbReference>
<evidence type="ECO:0000259" key="5">
    <source>
        <dbReference type="Pfam" id="PF00696"/>
    </source>
</evidence>
<reference evidence="6" key="1">
    <citation type="submission" date="2017-11" db="EMBL/GenBank/DDBJ databases">
        <title>The sensing device of the deep-sea amphipod.</title>
        <authorList>
            <person name="Kobayashi H."/>
            <person name="Nagahama T."/>
            <person name="Arai W."/>
            <person name="Sasagawa Y."/>
            <person name="Umeda M."/>
            <person name="Hayashi T."/>
            <person name="Nikaido I."/>
            <person name="Watanabe H."/>
            <person name="Oguri K."/>
            <person name="Kitazato H."/>
            <person name="Fujioka K."/>
            <person name="Kido Y."/>
            <person name="Takami H."/>
        </authorList>
    </citation>
    <scope>NUCLEOTIDE SEQUENCE</scope>
    <source>
        <tissue evidence="6">Whole body</tissue>
    </source>
</reference>
<dbReference type="PRINTS" id="PR01469">
    <property type="entry name" value="CARBMTKINASE"/>
</dbReference>
<organism evidence="6">
    <name type="scientific">Hirondellea gigas</name>
    <dbReference type="NCBI Taxonomy" id="1518452"/>
    <lineage>
        <taxon>Eukaryota</taxon>
        <taxon>Metazoa</taxon>
        <taxon>Ecdysozoa</taxon>
        <taxon>Arthropoda</taxon>
        <taxon>Crustacea</taxon>
        <taxon>Multicrustacea</taxon>
        <taxon>Malacostraca</taxon>
        <taxon>Eumalacostraca</taxon>
        <taxon>Peracarida</taxon>
        <taxon>Amphipoda</taxon>
        <taxon>Amphilochidea</taxon>
        <taxon>Lysianassida</taxon>
        <taxon>Lysianassidira</taxon>
        <taxon>Lysianassoidea</taxon>
        <taxon>Lysianassidae</taxon>
        <taxon>Hirondellea</taxon>
    </lineage>
</organism>
<dbReference type="GO" id="GO:0019546">
    <property type="term" value="P:L-arginine deiminase pathway"/>
    <property type="evidence" value="ECO:0007669"/>
    <property type="project" value="TreeGrafter"/>
</dbReference>
<dbReference type="GO" id="GO:0008804">
    <property type="term" value="F:carbamate kinase activity"/>
    <property type="evidence" value="ECO:0007669"/>
    <property type="project" value="InterPro"/>
</dbReference>
<keyword evidence="3 6" id="KW-0418">Kinase</keyword>
<dbReference type="Gene3D" id="3.40.1160.10">
    <property type="entry name" value="Acetylglutamate kinase-like"/>
    <property type="match status" value="1"/>
</dbReference>
<feature type="domain" description="Aspartate/glutamate/uridylate kinase" evidence="5">
    <location>
        <begin position="3"/>
        <end position="116"/>
    </location>
</feature>
<protein>
    <submittedName>
        <fullName evidence="6">Carbamate kinase</fullName>
    </submittedName>
</protein>
<dbReference type="PANTHER" id="PTHR30409:SF1">
    <property type="entry name" value="CARBAMATE KINASE-RELATED"/>
    <property type="match status" value="1"/>
</dbReference>
<accession>A0A6A7G9G0</accession>
<dbReference type="SUPFAM" id="SSF53633">
    <property type="entry name" value="Carbamate kinase-like"/>
    <property type="match status" value="1"/>
</dbReference>
<evidence type="ECO:0000256" key="2">
    <source>
        <dbReference type="ARBA" id="ARBA00022679"/>
    </source>
</evidence>
<evidence type="ECO:0000256" key="1">
    <source>
        <dbReference type="ARBA" id="ARBA00011066"/>
    </source>
</evidence>
<dbReference type="EMBL" id="IACT01007126">
    <property type="protein sequence ID" value="LAC26245.1"/>
    <property type="molecule type" value="mRNA"/>
</dbReference>
<dbReference type="AlphaFoldDB" id="A0A6A7G9G0"/>
<feature type="region of interest" description="Disordered" evidence="4">
    <location>
        <begin position="134"/>
        <end position="156"/>
    </location>
</feature>
<keyword evidence="2" id="KW-0808">Transferase</keyword>
<evidence type="ECO:0000256" key="3">
    <source>
        <dbReference type="ARBA" id="ARBA00022777"/>
    </source>
</evidence>
<dbReference type="Pfam" id="PF00696">
    <property type="entry name" value="AA_kinase"/>
    <property type="match status" value="1"/>
</dbReference>
<proteinExistence type="evidence at transcript level"/>
<evidence type="ECO:0000256" key="4">
    <source>
        <dbReference type="SAM" id="MobiDB-lite"/>
    </source>
</evidence>
<dbReference type="PANTHER" id="PTHR30409">
    <property type="entry name" value="CARBAMATE KINASE"/>
    <property type="match status" value="1"/>
</dbReference>
<dbReference type="GO" id="GO:0005829">
    <property type="term" value="C:cytosol"/>
    <property type="evidence" value="ECO:0007669"/>
    <property type="project" value="TreeGrafter"/>
</dbReference>
<comment type="similarity">
    <text evidence="1">Belongs to the carbamate kinase family.</text>
</comment>
<name>A0A6A7G9G0_9CRUS</name>
<evidence type="ECO:0000313" key="6">
    <source>
        <dbReference type="EMBL" id="LAC26245.1"/>
    </source>
</evidence>
<dbReference type="InterPro" id="IPR003964">
    <property type="entry name" value="Carb_kinase"/>
</dbReference>
<sequence>MNKKIVLALGGNALGNTPTEQAEAVKITAKSIVNLVEQGNQVLIVHGNGPQVGMIYNAFDLASKDNDKIPSLSLALSGAMSQGYIGLHLQQAINTELKHKKIDKQVLTVITQTKVSADDPAFSKPTKPIGSFMTEQEAKQVAKATGSSVGEDSGRG</sequence>